<feature type="signal peptide" evidence="2">
    <location>
        <begin position="1"/>
        <end position="30"/>
    </location>
</feature>
<dbReference type="InterPro" id="IPR036366">
    <property type="entry name" value="PGBDSf"/>
</dbReference>
<dbReference type="eggNOG" id="COG3409">
    <property type="taxonomic scope" value="Bacteria"/>
</dbReference>
<keyword evidence="2" id="KW-0732">Signal</keyword>
<dbReference type="Gene3D" id="1.10.101.10">
    <property type="entry name" value="PGBD-like superfamily/PGBD"/>
    <property type="match status" value="1"/>
</dbReference>
<feature type="region of interest" description="Disordered" evidence="1">
    <location>
        <begin position="207"/>
        <end position="229"/>
    </location>
</feature>
<dbReference type="SUPFAM" id="SSF47090">
    <property type="entry name" value="PGBD-like"/>
    <property type="match status" value="1"/>
</dbReference>
<reference evidence="4 5" key="1">
    <citation type="journal article" date="2011" name="Stand. Genomic Sci.">
        <title>Complete genome sequence of Thermomonospora curvata type strain (B9).</title>
        <authorList>
            <person name="Chertkov O."/>
            <person name="Sikorski J."/>
            <person name="Nolan M."/>
            <person name="Lapidus A."/>
            <person name="Lucas S."/>
            <person name="Del Rio T.G."/>
            <person name="Tice H."/>
            <person name="Cheng J.F."/>
            <person name="Goodwin L."/>
            <person name="Pitluck S."/>
            <person name="Liolios K."/>
            <person name="Ivanova N."/>
            <person name="Mavromatis K."/>
            <person name="Mikhailova N."/>
            <person name="Ovchinnikova G."/>
            <person name="Pati A."/>
            <person name="Chen A."/>
            <person name="Palaniappan K."/>
            <person name="Djao O.D."/>
            <person name="Land M."/>
            <person name="Hauser L."/>
            <person name="Chang Y.J."/>
            <person name="Jeffries C.D."/>
            <person name="Brettin T."/>
            <person name="Han C."/>
            <person name="Detter J.C."/>
            <person name="Rohde M."/>
            <person name="Goker M."/>
            <person name="Woyke T."/>
            <person name="Bristow J."/>
            <person name="Eisen J.A."/>
            <person name="Markowitz V."/>
            <person name="Hugenholtz P."/>
            <person name="Klenk H.P."/>
            <person name="Kyrpides N.C."/>
        </authorList>
    </citation>
    <scope>NUCLEOTIDE SEQUENCE [LARGE SCALE GENOMIC DNA]</scope>
    <source>
        <strain evidence="5">ATCC 19995 / DSM 43183 / JCM 3096 / KCTC 9072 / NBRC 15933 / NCIMB 10081 / Henssen B9</strain>
    </source>
</reference>
<dbReference type="Proteomes" id="UP000001918">
    <property type="component" value="Chromosome"/>
</dbReference>
<dbReference type="Pfam" id="PF01471">
    <property type="entry name" value="PG_binding_1"/>
    <property type="match status" value="1"/>
</dbReference>
<organism evidence="4 5">
    <name type="scientific">Thermomonospora curvata (strain ATCC 19995 / DSM 43183 / JCM 3096 / KCTC 9072 / NBRC 15933 / NCIMB 10081 / Henssen B9)</name>
    <dbReference type="NCBI Taxonomy" id="471852"/>
    <lineage>
        <taxon>Bacteria</taxon>
        <taxon>Bacillati</taxon>
        <taxon>Actinomycetota</taxon>
        <taxon>Actinomycetes</taxon>
        <taxon>Streptosporangiales</taxon>
        <taxon>Thermomonosporaceae</taxon>
        <taxon>Thermomonospora</taxon>
    </lineage>
</organism>
<dbReference type="EMBL" id="CP001738">
    <property type="protein sequence ID" value="ACY97348.1"/>
    <property type="molecule type" value="Genomic_DNA"/>
</dbReference>
<name>D1AC82_THECD</name>
<dbReference type="InterPro" id="IPR002477">
    <property type="entry name" value="Peptidoglycan-bd-like"/>
</dbReference>
<dbReference type="AlphaFoldDB" id="D1AC82"/>
<evidence type="ECO:0000256" key="2">
    <source>
        <dbReference type="SAM" id="SignalP"/>
    </source>
</evidence>
<evidence type="ECO:0000313" key="4">
    <source>
        <dbReference type="EMBL" id="ACY97348.1"/>
    </source>
</evidence>
<sequence length="366" mass="38904">MRPRPLLRRAAVVVAAPLALLGLMTPPAQARQSTAAQPGARQVHLQAPRVQAPDFTTAAKRAVAKALPGHALSERFTYNVTSSLRRSLKVRVELAAFRGKGRVILLARSVGAAREVTRAQQQPGSRILAEPTVRRPGAGARKALLTTTADAAGPGLTILSWSERRGVNYQISVSGRVSRADLVRLAQALPRDDTKVSKKVRSLVAKAKPPVDNGADATGPGKGGVGAQGTGNKWVDGVGIATNDLGDEATLCNGCTYWSGNYAGMIQYFLYADNRMSRSSIDCMFGSQTASAVASWQAARGLAADGIVGPNTRDRMDNKFSMIADHVVNYVGTKYILTFERSGGGFYYYGDTGISYGYSGGRLKDC</sequence>
<dbReference type="STRING" id="471852.Tcur_1774"/>
<evidence type="ECO:0000256" key="1">
    <source>
        <dbReference type="SAM" id="MobiDB-lite"/>
    </source>
</evidence>
<evidence type="ECO:0000259" key="3">
    <source>
        <dbReference type="Pfam" id="PF01471"/>
    </source>
</evidence>
<dbReference type="InterPro" id="IPR036365">
    <property type="entry name" value="PGBD-like_sf"/>
</dbReference>
<gene>
    <name evidence="4" type="ordered locus">Tcur_1774</name>
</gene>
<accession>D1AC82</accession>
<dbReference type="HOGENOM" id="CLU_756330_0_0_11"/>
<dbReference type="KEGG" id="tcu:Tcur_1774"/>
<evidence type="ECO:0000313" key="5">
    <source>
        <dbReference type="Proteomes" id="UP000001918"/>
    </source>
</evidence>
<feature type="compositionally biased region" description="Gly residues" evidence="1">
    <location>
        <begin position="220"/>
        <end position="229"/>
    </location>
</feature>
<feature type="chain" id="PRO_5003019542" evidence="2">
    <location>
        <begin position="31"/>
        <end position="366"/>
    </location>
</feature>
<proteinExistence type="predicted"/>
<feature type="domain" description="Peptidoglycan binding-like" evidence="3">
    <location>
        <begin position="279"/>
        <end position="316"/>
    </location>
</feature>
<keyword evidence="5" id="KW-1185">Reference proteome</keyword>
<protein>
    <submittedName>
        <fullName evidence="4">Peptidoglycan-binding domain 1 protein</fullName>
    </submittedName>
</protein>